<name>A0ABV8MMA4_9NEIS</name>
<evidence type="ECO:0000313" key="2">
    <source>
        <dbReference type="Proteomes" id="UP001595791"/>
    </source>
</evidence>
<sequence>MKTEQTSSILELQNILKEVRAAEDSQDSDIEPLYEKLLEYLKCSENSREELVQVLTAAVCHFRNARSDGRGELSIDAIAYCMHELRWDEVLKVAIEEHRSYFVPRRSSTLIRLIEAFEDDWSEAEDYKRYANHDGA</sequence>
<dbReference type="Proteomes" id="UP001595791">
    <property type="component" value="Unassembled WGS sequence"/>
</dbReference>
<protein>
    <submittedName>
        <fullName evidence="1">Uncharacterized protein</fullName>
    </submittedName>
</protein>
<keyword evidence="2" id="KW-1185">Reference proteome</keyword>
<comment type="caution">
    <text evidence="1">The sequence shown here is derived from an EMBL/GenBank/DDBJ whole genome shotgun (WGS) entry which is preliminary data.</text>
</comment>
<organism evidence="1 2">
    <name type="scientific">Chitinimonas lacunae</name>
    <dbReference type="NCBI Taxonomy" id="1963018"/>
    <lineage>
        <taxon>Bacteria</taxon>
        <taxon>Pseudomonadati</taxon>
        <taxon>Pseudomonadota</taxon>
        <taxon>Betaproteobacteria</taxon>
        <taxon>Neisseriales</taxon>
        <taxon>Chitinibacteraceae</taxon>
        <taxon>Chitinimonas</taxon>
    </lineage>
</organism>
<reference evidence="2" key="1">
    <citation type="journal article" date="2019" name="Int. J. Syst. Evol. Microbiol.">
        <title>The Global Catalogue of Microorganisms (GCM) 10K type strain sequencing project: providing services to taxonomists for standard genome sequencing and annotation.</title>
        <authorList>
            <consortium name="The Broad Institute Genomics Platform"/>
            <consortium name="The Broad Institute Genome Sequencing Center for Infectious Disease"/>
            <person name="Wu L."/>
            <person name="Ma J."/>
        </authorList>
    </citation>
    <scope>NUCLEOTIDE SEQUENCE [LARGE SCALE GENOMIC DNA]</scope>
    <source>
        <strain evidence="2">LMG 29894</strain>
    </source>
</reference>
<gene>
    <name evidence="1" type="ORF">ACFOW7_05355</name>
</gene>
<dbReference type="EMBL" id="JBHSBU010000001">
    <property type="protein sequence ID" value="MFC4158787.1"/>
    <property type="molecule type" value="Genomic_DNA"/>
</dbReference>
<evidence type="ECO:0000313" key="1">
    <source>
        <dbReference type="EMBL" id="MFC4158787.1"/>
    </source>
</evidence>
<dbReference type="RefSeq" id="WP_378161843.1">
    <property type="nucleotide sequence ID" value="NZ_JBHSBU010000001.1"/>
</dbReference>
<proteinExistence type="predicted"/>
<accession>A0ABV8MMA4</accession>